<sequence>MKEPFALINLNSIYENIQVIKKQASEELELIAVIKADGYGHGAYEVSRIIEKSVSILAVARLSEALSLRKQGVNKPIMIFSGLNSLEDLLVAVEHRILVVIHSLFQLELFSALPEEAMLNCWLKFDSGMHRLGLSESEIEKAILIISKQYKNVIIDGLFTHLSSAESDLQRTLYQLRFFESIPQSKSFKTSITNSAGLLSKYKSFQDYGRLGLSLYGVSPFIDSIGKDLGLKPVMELKAYVISIRMHKAGEPVGYGGKWVSNNDTKLAVVGIGYADGYPRSISPGCPVLINGKNYPIVGAVSMDLISVDIGLVNNVQELDEVTLWGPKLPVEIIAKSAGMIPYELLVGVTKRVARVYS</sequence>
<comment type="pathway">
    <text evidence="4">Amino-acid biosynthesis; D-alanine biosynthesis; D-alanine from L-alanine: step 1/1.</text>
</comment>
<dbReference type="Pfam" id="PF00842">
    <property type="entry name" value="Ala_racemase_C"/>
    <property type="match status" value="1"/>
</dbReference>
<dbReference type="PANTHER" id="PTHR30511">
    <property type="entry name" value="ALANINE RACEMASE"/>
    <property type="match status" value="1"/>
</dbReference>
<feature type="binding site" evidence="4">
    <location>
        <position position="131"/>
    </location>
    <ligand>
        <name>substrate</name>
    </ligand>
</feature>
<feature type="modified residue" description="N6-(pyridoxal phosphate)lysine" evidence="4">
    <location>
        <position position="35"/>
    </location>
</feature>
<dbReference type="Gene3D" id="2.40.37.10">
    <property type="entry name" value="Lyase, Ornithine Decarboxylase, Chain A, domain 1"/>
    <property type="match status" value="1"/>
</dbReference>
<dbReference type="Proteomes" id="UP000217258">
    <property type="component" value="Chromosome I"/>
</dbReference>
<evidence type="ECO:0000313" key="7">
    <source>
        <dbReference type="Proteomes" id="UP000217258"/>
    </source>
</evidence>
<comment type="cofactor">
    <cofactor evidence="1 4">
        <name>pyridoxal 5'-phosphate</name>
        <dbReference type="ChEBI" id="CHEBI:597326"/>
    </cofactor>
</comment>
<evidence type="ECO:0000313" key="6">
    <source>
        <dbReference type="EMBL" id="ATC89569.1"/>
    </source>
</evidence>
<gene>
    <name evidence="6" type="ORF">PISS_a0536</name>
</gene>
<dbReference type="RefSeq" id="WP_036955918.1">
    <property type="nucleotide sequence ID" value="NZ_CP011030.1"/>
</dbReference>
<dbReference type="InterPro" id="IPR020622">
    <property type="entry name" value="Ala_racemase_pyridoxalP-BS"/>
</dbReference>
<dbReference type="NCBIfam" id="TIGR00492">
    <property type="entry name" value="alr"/>
    <property type="match status" value="1"/>
</dbReference>
<dbReference type="Pfam" id="PF01168">
    <property type="entry name" value="Ala_racemase_N"/>
    <property type="match status" value="1"/>
</dbReference>
<dbReference type="EMBL" id="CP011030">
    <property type="protein sequence ID" value="ATC89569.1"/>
    <property type="molecule type" value="Genomic_DNA"/>
</dbReference>
<feature type="active site" description="Proton acceptor; specific for L-alanine" evidence="4">
    <location>
        <position position="255"/>
    </location>
</feature>
<dbReference type="PANTHER" id="PTHR30511:SF0">
    <property type="entry name" value="ALANINE RACEMASE, CATABOLIC-RELATED"/>
    <property type="match status" value="1"/>
</dbReference>
<comment type="catalytic activity">
    <reaction evidence="4">
        <text>L-alanine = D-alanine</text>
        <dbReference type="Rhea" id="RHEA:20249"/>
        <dbReference type="ChEBI" id="CHEBI:57416"/>
        <dbReference type="ChEBI" id="CHEBI:57972"/>
        <dbReference type="EC" id="5.1.1.1"/>
    </reaction>
</comment>
<evidence type="ECO:0000256" key="2">
    <source>
        <dbReference type="ARBA" id="ARBA00022898"/>
    </source>
</evidence>
<dbReference type="InterPro" id="IPR001608">
    <property type="entry name" value="Ala_racemase_N"/>
</dbReference>
<keyword evidence="3 4" id="KW-0413">Isomerase</keyword>
<dbReference type="SUPFAM" id="SSF51419">
    <property type="entry name" value="PLP-binding barrel"/>
    <property type="match status" value="1"/>
</dbReference>
<dbReference type="InterPro" id="IPR029066">
    <property type="entry name" value="PLP-binding_barrel"/>
</dbReference>
<feature type="binding site" evidence="4">
    <location>
        <position position="303"/>
    </location>
    <ligand>
        <name>substrate</name>
    </ligand>
</feature>
<evidence type="ECO:0000259" key="5">
    <source>
        <dbReference type="SMART" id="SM01005"/>
    </source>
</evidence>
<evidence type="ECO:0000256" key="1">
    <source>
        <dbReference type="ARBA" id="ARBA00001933"/>
    </source>
</evidence>
<dbReference type="InterPro" id="IPR000821">
    <property type="entry name" value="Ala_racemase"/>
</dbReference>
<organism evidence="6 7">
    <name type="scientific">Pseudoalteromonas issachenkonii</name>
    <dbReference type="NCBI Taxonomy" id="152297"/>
    <lineage>
        <taxon>Bacteria</taxon>
        <taxon>Pseudomonadati</taxon>
        <taxon>Pseudomonadota</taxon>
        <taxon>Gammaproteobacteria</taxon>
        <taxon>Alteromonadales</taxon>
        <taxon>Pseudoalteromonadaceae</taxon>
        <taxon>Pseudoalteromonas</taxon>
    </lineage>
</organism>
<keyword evidence="7" id="KW-1185">Reference proteome</keyword>
<dbReference type="InterPro" id="IPR011079">
    <property type="entry name" value="Ala_racemase_C"/>
</dbReference>
<name>A0ABM6N001_9GAMM</name>
<dbReference type="HAMAP" id="MF_01201">
    <property type="entry name" value="Ala_racemase"/>
    <property type="match status" value="1"/>
</dbReference>
<dbReference type="PRINTS" id="PR00992">
    <property type="entry name" value="ALARACEMASE"/>
</dbReference>
<dbReference type="SMART" id="SM01005">
    <property type="entry name" value="Ala_racemase_C"/>
    <property type="match status" value="1"/>
</dbReference>
<evidence type="ECO:0000256" key="4">
    <source>
        <dbReference type="HAMAP-Rule" id="MF_01201"/>
    </source>
</evidence>
<dbReference type="EC" id="5.1.1.1" evidence="4"/>
<comment type="function">
    <text evidence="4">Catalyzes the interconversion of L-alanine and D-alanine. May also act on other amino acids.</text>
</comment>
<dbReference type="SUPFAM" id="SSF50621">
    <property type="entry name" value="Alanine racemase C-terminal domain-like"/>
    <property type="match status" value="1"/>
</dbReference>
<keyword evidence="2 4" id="KW-0663">Pyridoxal phosphate</keyword>
<accession>A0ABM6N001</accession>
<reference evidence="6 7" key="1">
    <citation type="submission" date="2015-06" db="EMBL/GenBank/DDBJ databases">
        <authorList>
            <person name="Xie B.-B."/>
            <person name="Rong J.-C."/>
            <person name="Qin Q.-L."/>
            <person name="Zhang Y.-Z."/>
        </authorList>
    </citation>
    <scope>NUCLEOTIDE SEQUENCE [LARGE SCALE GENOMIC DNA]</scope>
    <source>
        <strain evidence="6 7">KMM 3549</strain>
    </source>
</reference>
<feature type="active site" description="Proton acceptor; specific for D-alanine" evidence="4">
    <location>
        <position position="35"/>
    </location>
</feature>
<protein>
    <recommendedName>
        <fullName evidence="4">Alanine racemase</fullName>
        <ecNumber evidence="4">5.1.1.1</ecNumber>
    </recommendedName>
</protein>
<proteinExistence type="inferred from homology"/>
<comment type="similarity">
    <text evidence="4">Belongs to the alanine racemase family.</text>
</comment>
<dbReference type="InterPro" id="IPR009006">
    <property type="entry name" value="Ala_racemase/Decarboxylase_C"/>
</dbReference>
<evidence type="ECO:0000256" key="3">
    <source>
        <dbReference type="ARBA" id="ARBA00023235"/>
    </source>
</evidence>
<dbReference type="PROSITE" id="PS00395">
    <property type="entry name" value="ALANINE_RACEMASE"/>
    <property type="match status" value="1"/>
</dbReference>
<dbReference type="Gene3D" id="3.20.20.10">
    <property type="entry name" value="Alanine racemase"/>
    <property type="match status" value="1"/>
</dbReference>
<feature type="domain" description="Alanine racemase C-terminal" evidence="5">
    <location>
        <begin position="234"/>
        <end position="358"/>
    </location>
</feature>